<proteinExistence type="predicted"/>
<evidence type="ECO:0000313" key="2">
    <source>
        <dbReference type="Proteomes" id="UP000828390"/>
    </source>
</evidence>
<organism evidence="1 2">
    <name type="scientific">Dreissena polymorpha</name>
    <name type="common">Zebra mussel</name>
    <name type="synonym">Mytilus polymorpha</name>
    <dbReference type="NCBI Taxonomy" id="45954"/>
    <lineage>
        <taxon>Eukaryota</taxon>
        <taxon>Metazoa</taxon>
        <taxon>Spiralia</taxon>
        <taxon>Lophotrochozoa</taxon>
        <taxon>Mollusca</taxon>
        <taxon>Bivalvia</taxon>
        <taxon>Autobranchia</taxon>
        <taxon>Heteroconchia</taxon>
        <taxon>Euheterodonta</taxon>
        <taxon>Imparidentia</taxon>
        <taxon>Neoheterodontei</taxon>
        <taxon>Myida</taxon>
        <taxon>Dreissenoidea</taxon>
        <taxon>Dreissenidae</taxon>
        <taxon>Dreissena</taxon>
    </lineage>
</organism>
<sequence>MSLAPSSHTSSDLGHSSQPFMMRLRAAWILPVTSSRRAEAIHAGGCFGLVSRTDFSKRRAFFTSLGKVIENYK</sequence>
<evidence type="ECO:0000313" key="1">
    <source>
        <dbReference type="EMBL" id="KAH3711288.1"/>
    </source>
</evidence>
<name>A0A9D4BX95_DREPO</name>
<dbReference type="EMBL" id="JAIWYP010000014">
    <property type="protein sequence ID" value="KAH3711288.1"/>
    <property type="molecule type" value="Genomic_DNA"/>
</dbReference>
<comment type="caution">
    <text evidence="1">The sequence shown here is derived from an EMBL/GenBank/DDBJ whole genome shotgun (WGS) entry which is preliminary data.</text>
</comment>
<reference evidence="1" key="2">
    <citation type="submission" date="2020-11" db="EMBL/GenBank/DDBJ databases">
        <authorList>
            <person name="McCartney M.A."/>
            <person name="Auch B."/>
            <person name="Kono T."/>
            <person name="Mallez S."/>
            <person name="Becker A."/>
            <person name="Gohl D.M."/>
            <person name="Silverstein K.A.T."/>
            <person name="Koren S."/>
            <person name="Bechman K.B."/>
            <person name="Herman A."/>
            <person name="Abrahante J.E."/>
            <person name="Garbe J."/>
        </authorList>
    </citation>
    <scope>NUCLEOTIDE SEQUENCE</scope>
    <source>
        <strain evidence="1">Duluth1</strain>
        <tissue evidence="1">Whole animal</tissue>
    </source>
</reference>
<gene>
    <name evidence="1" type="ORF">DPMN_070792</name>
</gene>
<dbReference type="Proteomes" id="UP000828390">
    <property type="component" value="Unassembled WGS sequence"/>
</dbReference>
<dbReference type="AlphaFoldDB" id="A0A9D4BX95"/>
<protein>
    <submittedName>
        <fullName evidence="1">Uncharacterized protein</fullName>
    </submittedName>
</protein>
<accession>A0A9D4BX95</accession>
<keyword evidence="2" id="KW-1185">Reference proteome</keyword>
<reference evidence="1" key="1">
    <citation type="journal article" date="2019" name="bioRxiv">
        <title>The Genome of the Zebra Mussel, Dreissena polymorpha: A Resource for Invasive Species Research.</title>
        <authorList>
            <person name="McCartney M.A."/>
            <person name="Auch B."/>
            <person name="Kono T."/>
            <person name="Mallez S."/>
            <person name="Zhang Y."/>
            <person name="Obille A."/>
            <person name="Becker A."/>
            <person name="Abrahante J.E."/>
            <person name="Garbe J."/>
            <person name="Badalamenti J.P."/>
            <person name="Herman A."/>
            <person name="Mangelson H."/>
            <person name="Liachko I."/>
            <person name="Sullivan S."/>
            <person name="Sone E.D."/>
            <person name="Koren S."/>
            <person name="Silverstein K.A.T."/>
            <person name="Beckman K.B."/>
            <person name="Gohl D.M."/>
        </authorList>
    </citation>
    <scope>NUCLEOTIDE SEQUENCE</scope>
    <source>
        <strain evidence="1">Duluth1</strain>
        <tissue evidence="1">Whole animal</tissue>
    </source>
</reference>